<feature type="region of interest" description="Disordered" evidence="8">
    <location>
        <begin position="649"/>
        <end position="694"/>
    </location>
</feature>
<feature type="compositionally biased region" description="Polar residues" evidence="8">
    <location>
        <begin position="28"/>
        <end position="38"/>
    </location>
</feature>
<keyword evidence="1" id="KW-0132">Cell division</keyword>
<gene>
    <name evidence="9" type="primary">cut9_1</name>
    <name evidence="9" type="ORF">IWQ60_000984</name>
</gene>
<keyword evidence="6" id="KW-0131">Cell cycle</keyword>
<evidence type="ECO:0000256" key="7">
    <source>
        <dbReference type="PROSITE-ProRule" id="PRU00339"/>
    </source>
</evidence>
<feature type="compositionally biased region" description="Polar residues" evidence="8">
    <location>
        <begin position="673"/>
        <end position="688"/>
    </location>
</feature>
<evidence type="ECO:0000256" key="6">
    <source>
        <dbReference type="ARBA" id="ARBA00023306"/>
    </source>
</evidence>
<feature type="repeat" description="TPR" evidence="7">
    <location>
        <begin position="1168"/>
        <end position="1201"/>
    </location>
</feature>
<dbReference type="GO" id="GO:0031145">
    <property type="term" value="P:anaphase-promoting complex-dependent catabolic process"/>
    <property type="evidence" value="ECO:0007669"/>
    <property type="project" value="TreeGrafter"/>
</dbReference>
<evidence type="ECO:0000256" key="1">
    <source>
        <dbReference type="ARBA" id="ARBA00022618"/>
    </source>
</evidence>
<feature type="region of interest" description="Disordered" evidence="8">
    <location>
        <begin position="856"/>
        <end position="888"/>
    </location>
</feature>
<dbReference type="GO" id="GO:0016567">
    <property type="term" value="P:protein ubiquitination"/>
    <property type="evidence" value="ECO:0007669"/>
    <property type="project" value="TreeGrafter"/>
</dbReference>
<dbReference type="InterPro" id="IPR011990">
    <property type="entry name" value="TPR-like_helical_dom_sf"/>
</dbReference>
<name>A0A9W8AF19_9FUNG</name>
<dbReference type="Pfam" id="PF00515">
    <property type="entry name" value="TPR_1"/>
    <property type="match status" value="1"/>
</dbReference>
<dbReference type="GO" id="GO:0005680">
    <property type="term" value="C:anaphase-promoting complex"/>
    <property type="evidence" value="ECO:0007669"/>
    <property type="project" value="TreeGrafter"/>
</dbReference>
<dbReference type="Pfam" id="PF12895">
    <property type="entry name" value="ANAPC3"/>
    <property type="match status" value="1"/>
</dbReference>
<comment type="caution">
    <text evidence="9">The sequence shown here is derived from an EMBL/GenBank/DDBJ whole genome shotgun (WGS) entry which is preliminary data.</text>
</comment>
<dbReference type="PANTHER" id="PTHR12558:SF9">
    <property type="entry name" value="CELL DIVISION CYCLE PROTEIN 16 HOMOLOG"/>
    <property type="match status" value="1"/>
</dbReference>
<evidence type="ECO:0000256" key="8">
    <source>
        <dbReference type="SAM" id="MobiDB-lite"/>
    </source>
</evidence>
<feature type="region of interest" description="Disordered" evidence="8">
    <location>
        <begin position="1285"/>
        <end position="1305"/>
    </location>
</feature>
<dbReference type="PROSITE" id="PS50293">
    <property type="entry name" value="TPR_REGION"/>
    <property type="match status" value="1"/>
</dbReference>
<organism evidence="9 10">
    <name type="scientific">Tieghemiomyces parasiticus</name>
    <dbReference type="NCBI Taxonomy" id="78921"/>
    <lineage>
        <taxon>Eukaryota</taxon>
        <taxon>Fungi</taxon>
        <taxon>Fungi incertae sedis</taxon>
        <taxon>Zoopagomycota</taxon>
        <taxon>Kickxellomycotina</taxon>
        <taxon>Dimargaritomycetes</taxon>
        <taxon>Dimargaritales</taxon>
        <taxon>Dimargaritaceae</taxon>
        <taxon>Tieghemiomyces</taxon>
    </lineage>
</organism>
<feature type="region of interest" description="Disordered" evidence="8">
    <location>
        <begin position="807"/>
        <end position="832"/>
    </location>
</feature>
<keyword evidence="2" id="KW-0677">Repeat</keyword>
<sequence length="1305" mass="137432">MNTPNGGGSQPFRPGYSPLTLTGHPATPASSITATPRSTGFRRFPTAPRPSLGSHRLSWGGLSGTSSPFGGPGSPFPSVAGQRGIGSATPPVHDWLFPGHGGSTATPPPPSPFTTSFGVGIPDMAAFPDLSSTPLPARNTLAAFSPFRHAGVPTTHLPRTSVHASIGQQYPAHQAASVDASNEVPQGELAPLVERLRAWRRYALDGLMWDTAVYWGEKVLTMTNDVHDLYALCYVHIAAGNLHRAEYFLLSHPKYAPYTYTSWACRYLAALTAIHLGKYGDALWILGERPHPTSSIPHTSATGGATASTSALTTSSRRLSAAAKDSRASIGGSVERRPLWKVTANKSRTRPVYHAPTATAADRDLRMAPPPLPGLVADPAPEYSPYLTTPTGSYQTVDTEPMGARPTFKMPHQAASAKPPHPTYPVASSSTSSSMTLQGLAAVSPAILSADPTPTGDRPSFVFPQETPTKPNAVTDPFPLAPSPAPMPAPAFCTSSLAAARPPPMPTGPSRTVKFASADLVGGITTPPAAQPADANDWPEEARAVVGGEGGPLGINFHAAVNYLRGVAYLQQQSLIRARQCLKDAVHADVRCTEAYQLLLDAQLLTPAELAHLVRDLPFVSQLGVLDGELVRDLYLTRLSGYDLYAGRRADPPAEARTDDLATPHPIPMPATTVGTMTDPTTSNTKSGSPPRRFGEATHNLVTRYQLQESPELWAAGAERALSQGSVHDAFALTSAVLRADPYHLATLPLHVACLYALRMKHQLFYLAHDLVDYLCHHQSGGAGAGATIAAVTASTITTGPGLGIGRPAFQRSAAPGPSTSTTLAPGGPDDLWRAPPSVTLGTGFHAGAPTPPAFPHAGLASVSGPHPTEPRGAAATDPGPALGRRANETSHPVPWFAVGAYYLLLGDYAQARYNFSRACTLNSRFGPAWVGFAHSFAAEGEQEPAITAYSAAARLFPGSHIIPQFIAMQYLQTDSLILAEEFLLGGLRCLVPEARLATLIQSASAQSSTATGYAKVIRTPGTPRADPTTPSLTRADLLSGGDHPPLALGLADLAKVVVSPSLARDLAGLLTHAQFLNELGVLAYKQARYPVALIFLTRAEQLLLHPDRELDTAVAALLAGPSDSIPHDASPAKQPQATAACPARPLGPNSVYTAHGAVSPATASGLETAWTNLGHVYRKLTDYPRAVAYYEQVLTLAPNDHDVLTALAMVHHICWRLDEAIMLYHQSLSVAPVDPTAAKLLHLALEHSSATRGLPGSLTTVSAATNPRTKADIAALTTLSTVPAPVSPGASDMSDEEMEIEEDM</sequence>
<keyword evidence="3" id="KW-0498">Mitosis</keyword>
<dbReference type="GO" id="GO:0051301">
    <property type="term" value="P:cell division"/>
    <property type="evidence" value="ECO:0007669"/>
    <property type="project" value="UniProtKB-KW"/>
</dbReference>
<dbReference type="SUPFAM" id="SSF48452">
    <property type="entry name" value="TPR-like"/>
    <property type="match status" value="2"/>
</dbReference>
<dbReference type="EMBL" id="JANBPT010000028">
    <property type="protein sequence ID" value="KAJ1929660.1"/>
    <property type="molecule type" value="Genomic_DNA"/>
</dbReference>
<dbReference type="InterPro" id="IPR019734">
    <property type="entry name" value="TPR_rpt"/>
</dbReference>
<feature type="compositionally biased region" description="Low complexity" evidence="8">
    <location>
        <begin position="299"/>
        <end position="323"/>
    </location>
</feature>
<feature type="compositionally biased region" description="Basic and acidic residues" evidence="8">
    <location>
        <begin position="649"/>
        <end position="662"/>
    </location>
</feature>
<feature type="repeat" description="TPR" evidence="7">
    <location>
        <begin position="893"/>
        <end position="926"/>
    </location>
</feature>
<keyword evidence="5 7" id="KW-0802">TPR repeat</keyword>
<evidence type="ECO:0000313" key="9">
    <source>
        <dbReference type="EMBL" id="KAJ1929660.1"/>
    </source>
</evidence>
<keyword evidence="10" id="KW-1185">Reference proteome</keyword>
<feature type="compositionally biased region" description="Acidic residues" evidence="8">
    <location>
        <begin position="1294"/>
        <end position="1305"/>
    </location>
</feature>
<keyword evidence="4" id="KW-0833">Ubl conjugation pathway</keyword>
<evidence type="ECO:0000313" key="10">
    <source>
        <dbReference type="Proteomes" id="UP001150569"/>
    </source>
</evidence>
<evidence type="ECO:0000256" key="3">
    <source>
        <dbReference type="ARBA" id="ARBA00022776"/>
    </source>
</evidence>
<dbReference type="SMART" id="SM00028">
    <property type="entry name" value="TPR"/>
    <property type="match status" value="6"/>
</dbReference>
<feature type="region of interest" description="Disordered" evidence="8">
    <location>
        <begin position="1"/>
        <end position="56"/>
    </location>
</feature>
<dbReference type="Gene3D" id="1.25.40.10">
    <property type="entry name" value="Tetratricopeptide repeat domain"/>
    <property type="match status" value="5"/>
</dbReference>
<dbReference type="GO" id="GO:0005737">
    <property type="term" value="C:cytoplasm"/>
    <property type="evidence" value="ECO:0007669"/>
    <property type="project" value="TreeGrafter"/>
</dbReference>
<feature type="region of interest" description="Disordered" evidence="8">
    <location>
        <begin position="412"/>
        <end position="431"/>
    </location>
</feature>
<evidence type="ECO:0000256" key="5">
    <source>
        <dbReference type="ARBA" id="ARBA00022803"/>
    </source>
</evidence>
<dbReference type="Proteomes" id="UP001150569">
    <property type="component" value="Unassembled WGS sequence"/>
</dbReference>
<dbReference type="PANTHER" id="PTHR12558">
    <property type="entry name" value="CELL DIVISION CYCLE 16,23,27"/>
    <property type="match status" value="1"/>
</dbReference>
<feature type="region of interest" description="Disordered" evidence="8">
    <location>
        <begin position="295"/>
        <end position="324"/>
    </location>
</feature>
<dbReference type="OrthoDB" id="10006270at2759"/>
<protein>
    <submittedName>
        <fullName evidence="9">Anaphase-promoting complex subunit Cut9</fullName>
    </submittedName>
</protein>
<dbReference type="PROSITE" id="PS50005">
    <property type="entry name" value="TPR"/>
    <property type="match status" value="2"/>
</dbReference>
<evidence type="ECO:0000256" key="2">
    <source>
        <dbReference type="ARBA" id="ARBA00022737"/>
    </source>
</evidence>
<proteinExistence type="predicted"/>
<evidence type="ECO:0000256" key="4">
    <source>
        <dbReference type="ARBA" id="ARBA00022786"/>
    </source>
</evidence>
<reference evidence="9" key="1">
    <citation type="submission" date="2022-07" db="EMBL/GenBank/DDBJ databases">
        <title>Phylogenomic reconstructions and comparative analyses of Kickxellomycotina fungi.</title>
        <authorList>
            <person name="Reynolds N.K."/>
            <person name="Stajich J.E."/>
            <person name="Barry K."/>
            <person name="Grigoriev I.V."/>
            <person name="Crous P."/>
            <person name="Smith M.E."/>
        </authorList>
    </citation>
    <scope>NUCLEOTIDE SEQUENCE</scope>
    <source>
        <strain evidence="9">RSA 861</strain>
    </source>
</reference>
<dbReference type="GO" id="GO:0045842">
    <property type="term" value="P:positive regulation of mitotic metaphase/anaphase transition"/>
    <property type="evidence" value="ECO:0007669"/>
    <property type="project" value="TreeGrafter"/>
</dbReference>
<accession>A0A9W8AF19</accession>